<feature type="domain" description="Sushi" evidence="6">
    <location>
        <begin position="2045"/>
        <end position="2111"/>
    </location>
</feature>
<feature type="disulfide bond" evidence="5">
    <location>
        <begin position="1916"/>
        <end position="1943"/>
    </location>
</feature>
<dbReference type="CDD" id="cd00033">
    <property type="entry name" value="CCP"/>
    <property type="match status" value="1"/>
</dbReference>
<feature type="disulfide bond" evidence="5">
    <location>
        <begin position="206"/>
        <end position="233"/>
    </location>
</feature>
<feature type="domain" description="Sushi" evidence="6">
    <location>
        <begin position="1045"/>
        <end position="1112"/>
    </location>
</feature>
<feature type="disulfide bond" evidence="5">
    <location>
        <begin position="2658"/>
        <end position="2685"/>
    </location>
</feature>
<feature type="domain" description="Sushi" evidence="6">
    <location>
        <begin position="2940"/>
        <end position="3004"/>
    </location>
</feature>
<feature type="domain" description="Sushi" evidence="6">
    <location>
        <begin position="1217"/>
        <end position="1283"/>
    </location>
</feature>
<feature type="disulfide bond" evidence="5">
    <location>
        <begin position="2489"/>
        <end position="2516"/>
    </location>
</feature>
<sequence>MTPLNAFLQNSSVLTTMTVAGNYYLPVNGADSNTVLSGAYMPMTCISGYTYASGQLNITCTGNTWSTFPRCISSTNGGSVQSPVPSATSGLPCIVDQATSFNITNGYYSSSSLLYTANNTSATGYIQFSCVPGYVIDQTIGTTYTCNNGVWSTKPRCISTGRCSYPTLQSYITTATGLQTTNITHLVAASQNDTVVFNGSYIVLACATGYTNIGGNLNITCSDSGSWSPFPICVLNGGSASLTTTTISGNNAAVTTTTTPSSGGAACPYDPTTLFALTNGYFTSSSLSNPTPTTANGNHNPRTVLKPHLFYIVGWIQFACNPGYALDPTVGASYTCNNGVWSTKPRCLITPRCSMDVFNKFLSSSTAIQTTSQMKLSATPQDQTVVFVDSYAVVACAVGYTNTGGSLNVTCLSTGSWSPFPNCIINGGSGSLTTTTIATGIGATTTTTISAGNGGITTTTTAGGNPALTTTTTPSSGGAACPYDPTTLFALTNGYYISSSIPNPTPTTANGWIQFTCNPGYALDPTVGESYTCNNGVWSTKPRCLITPRCSMDTLNKFLSSSTAIQTTSQMKLSATPQDTTVVFVDSYAVVACATGYTNTGGSLNVTCLSTGSWSPFPNCVINGGSGSLTTTTISAGNGAATTTTISAGNGGVTTTTTAAGNPALTTTTTPSSGGAACPYDPTTLFALTNGFYISSSISNPTPTTANGWIQFTCNPGYALDPTVGASYTCNNGVWSTKPRCLITPRCSMDVFNKFLSSSTAIQTTSQMKLSATPQDQTVVFVDSYAVVACATGYMNTGGSLNVTCLSTGSWSAFPNCVINGGSGSLTTTTISAGNGGITTTTTAPGNPALTTTTTPSSGGAACPYDPTTLFALTNGYYISSSISNPTPTTATGWIQFTCNPGYALDPTVGASYTCNNGVWSTKPRCLITPRCSMDVLNKFLSSPTIQTTTQIQLRASPQDTTVVFVDSYAVVACAAGYMNTGGNLNVTCLSTGSWSPFPNCVINGGSGSLTTTTISADNGGITTTTTAGGNPALTTTTTPSSGGAACPYDPTTLFALTNGYYTSSSISNPTPTTAAGWIQFTCNPGYALDPTVGASYTCNNGIWSTKPRCLITPRCSMDTLNKFLSSPTIQTTTQIQLRASPQDTTVVFVDSYIVVSCAVGYTNTGGSLNITCLSTGAWSAFPNCVLSNSGGSATTIMTSTTNGPVITTTTSVANGLACMIDAATFTITSGYYLTSSLSNPSPGTATGWIQFTCNPGYALDPTVGASYTCNNGVWSTKPRCLITPRCSMDTLNKFLSSPTIQTTNQTQLRASPQDQTIVFVDSYIVVTCAAGYMNTGGSLNVTCLSTGSWSPFPTCVINGGSGSLTTTTISTGNSAATTTTTTPSSGGTACPVDLLSIFILTNGYYTINGLSFKSITSATGSVQFACNPGYVLDPTVGASYTCNNGVWSTKPRCLITARCSMDTLNKFLSLSPAVQVTDQRQLRATTLEPTAIFSDSYMVVICAAGYMNTGGSLNITCLSTGAWSPFPNCVMNGGSGSLTTTTTPSSGGAACPYDPTTLFTLTNGYYISSSVSNPTPTTVTGWVQFTCNPGYALDPTIGAQYTCNNGVWSTKPRCLITTHCSYSALTKFLSSASNTQPTTQYRIMMAQQDPDAVLIDSYMIFICTNGYTNNGGSLNVTCLPNGSWTSFPLCVNNNGGSPVTTTTTTTTKSTSNGSPCPVDGTTTSIVNGYPTSSSLTYASTNAVTGSIQFTCSAGYALDPTIGASYICNNGIWSTKPRCLTTSRCSYAVLKTFLSTPSNTQPTSQYRIMMAEQDPDAVLIDSYMVFVCPSGYTNTGGNLNVTCLSNGLWTSFPLCVNNNGGSPVTTTTTTTTKSASNGSPCPVETGTTSIVNGYPTSSSLTYASTNAVTGSIQFTCSVGYALDPTIGASYTCNNGIWSTKPRCLTTSRCSYAVLKTFLSTPSNTQPTSQYRIMMAQQDPDAVLIDSYMVFVCPSGYTNTGGNLNVTCLPNGLWTSFPLCVNNNGAGPVTTTTTATTTTKSTSNSLSCPIDGTTTSIANGYPTSSSLAYTSTNAVTGSIQFTCSSGYALDPTVGASYTCNNGIWSTKPRCLTTSRCSYTVLKNFLSTPGNTQPTSQYRIMMAQQDADAVLVDSYMVFVCPSGYTNTGGNLNVTCLSNGLWTSFPLCIINNGGGPVTTTTTTATISTTRSTSNGLSCPVDGGTTSIVNGYPGSSSLAYTSTNAVTGSIQFTCSAGYALDPTIGASYTCNNGVWSTKPRCLTTSRCSYAVLKSFLSTPSNTQPTSQYRIMMAQQDADAVLVDSYIVFVCPVGYANTGGNLNVTCLANGLWTSFPLCINNNGGSPVTTTSTTTKSTINGLPCPVDGTTTGIVNGYLTSSSLSYTSITAVTGSVQFTCFVGYALDPTIGASYTCNNGVWSRKPQCLMTGRCSYSALKTFVSTANNLQGTSQYHLVTAQQDSDAILADSYIVFVCASGYTNTGGNFNVTCLPNGLWTSFPLCVNNNGGSPVTTTTTTTATTTTTKSTSNGSPCLVETGTTSIVNGYSITSSLSYASATAATGSIQFTCSSGYALDPSIGGLYTCNNGIWSTKPRCLTTSRCSYAILTRLLATVSNLQATSQYHITTAQQDPDAVLTDSYIVFVCTSGYTNTGGSLNVTCLPNGSWSSAPICVLNNGGSPATTTTKATGNGSPCPIDGTTTSIVNGYSTSSSLSYASSTAATGSIQFTCLSGYILDSTIGSSYTCSNGVWSTKPRCVVPGRCSYMVFNNFIRTANTLKTTDQFNLVAVSQDTNTLLTNSYFVLTCITGYVNIGGSLNVTCLMDGSWSPFPNCVLNTQSRADSWSGSKPCHYESSMLNLTNGYADFYNGIMSPTDSQAESGAYINYICMSSYTLIGNSRITCINGSWSAQPTCIASNQSSTTTKESSADCAKVPSIENGNVSSTTYSRHNNTIYSSKVEYVCMAGYTHLNTSGQLSVSCINGVWDPLPVCAVSPTCAFKQLTSTLMNVKVISKSFYFGSNDVPIDNWIKVQCNDGLHYNSSSGPLNITCLATGSWTSFPVCS</sequence>
<dbReference type="InterPro" id="IPR035976">
    <property type="entry name" value="Sushi/SCR/CCP_sf"/>
</dbReference>
<evidence type="ECO:0000256" key="2">
    <source>
        <dbReference type="ARBA" id="ARBA00022659"/>
    </source>
</evidence>
<keyword evidence="3" id="KW-0732">Signal</keyword>
<feature type="disulfide bond" evidence="5">
    <location>
        <begin position="1427"/>
        <end position="1454"/>
    </location>
</feature>
<feature type="domain" description="Sushi" evidence="6">
    <location>
        <begin position="1389"/>
        <end position="1456"/>
    </location>
</feature>
<feature type="disulfide bond" evidence="5">
    <location>
        <begin position="2158"/>
        <end position="2185"/>
    </location>
</feature>
<organism evidence="7 8">
    <name type="scientific">Adineta steineri</name>
    <dbReference type="NCBI Taxonomy" id="433720"/>
    <lineage>
        <taxon>Eukaryota</taxon>
        <taxon>Metazoa</taxon>
        <taxon>Spiralia</taxon>
        <taxon>Gnathifera</taxon>
        <taxon>Rotifera</taxon>
        <taxon>Eurotatoria</taxon>
        <taxon>Bdelloidea</taxon>
        <taxon>Adinetida</taxon>
        <taxon>Adinetidae</taxon>
        <taxon>Adineta</taxon>
    </lineage>
</organism>
<feature type="disulfide bond" evidence="5">
    <location>
        <begin position="2082"/>
        <end position="2109"/>
    </location>
</feature>
<feature type="disulfide bond" evidence="5">
    <location>
        <begin position="1083"/>
        <end position="1110"/>
    </location>
</feature>
<feature type="domain" description="Sushi" evidence="6">
    <location>
        <begin position="2860"/>
        <end position="2927"/>
    </location>
</feature>
<feature type="disulfide bond" evidence="5">
    <location>
        <begin position="1588"/>
        <end position="1615"/>
    </location>
</feature>
<protein>
    <recommendedName>
        <fullName evidence="6">Sushi domain-containing protein</fullName>
    </recommendedName>
</protein>
<feature type="disulfide bond" evidence="5">
    <location>
        <begin position="1254"/>
        <end position="1281"/>
    </location>
</feature>
<feature type="disulfide bond" evidence="5">
    <location>
        <begin position="2326"/>
        <end position="2353"/>
    </location>
</feature>
<feature type="domain" description="Sushi" evidence="6">
    <location>
        <begin position="1797"/>
        <end position="1857"/>
    </location>
</feature>
<feature type="domain" description="Sushi" evidence="6">
    <location>
        <begin position="861"/>
        <end position="928"/>
    </location>
</feature>
<feature type="disulfide bond" evidence="5">
    <location>
        <begin position="2413"/>
        <end position="2440"/>
    </location>
</feature>
<feature type="domain" description="Sushi" evidence="6">
    <location>
        <begin position="676"/>
        <end position="743"/>
    </location>
</feature>
<feature type="domain" description="Sushi" evidence="6">
    <location>
        <begin position="2376"/>
        <end position="2442"/>
    </location>
</feature>
<feature type="disulfide bond" evidence="5">
    <location>
        <begin position="1329"/>
        <end position="1356"/>
    </location>
</feature>
<dbReference type="PROSITE" id="PS50923">
    <property type="entry name" value="SUSHI"/>
    <property type="match status" value="25"/>
</dbReference>
<comment type="subcellular location">
    <subcellularLocation>
        <location evidence="1">Virion</location>
    </subcellularLocation>
</comment>
<feature type="domain" description="Sushi" evidence="6">
    <location>
        <begin position="1633"/>
        <end position="1693"/>
    </location>
</feature>
<dbReference type="SUPFAM" id="SSF57535">
    <property type="entry name" value="Complement control module/SCR domain"/>
    <property type="match status" value="30"/>
</dbReference>
<reference evidence="7" key="1">
    <citation type="submission" date="2021-02" db="EMBL/GenBank/DDBJ databases">
        <authorList>
            <person name="Nowell W R."/>
        </authorList>
    </citation>
    <scope>NUCLEOTIDE SEQUENCE</scope>
</reference>
<feature type="domain" description="Sushi" evidence="6">
    <location>
        <begin position="2295"/>
        <end position="2355"/>
    </location>
</feature>
<dbReference type="PANTHER" id="PTHR45785:SF2">
    <property type="entry name" value="COMPLEMENT FACTOR H-RELATED"/>
    <property type="match status" value="1"/>
</dbReference>
<keyword evidence="2 5" id="KW-0768">Sushi</keyword>
<evidence type="ECO:0000256" key="3">
    <source>
        <dbReference type="ARBA" id="ARBA00022729"/>
    </source>
</evidence>
<feature type="domain" description="Sushi" evidence="6">
    <location>
        <begin position="1285"/>
        <end position="1358"/>
    </location>
</feature>
<feature type="domain" description="Sushi" evidence="6">
    <location>
        <begin position="3006"/>
        <end position="3074"/>
    </location>
</feature>
<dbReference type="PANTHER" id="PTHR45785">
    <property type="entry name" value="COMPLEMENT FACTOR H-RELATED"/>
    <property type="match status" value="1"/>
</dbReference>
<dbReference type="InterPro" id="IPR000436">
    <property type="entry name" value="Sushi_SCR_CCP_dom"/>
</dbReference>
<feature type="disulfide bond" evidence="5">
    <location>
        <begin position="517"/>
        <end position="544"/>
    </location>
</feature>
<feature type="disulfide bond" evidence="5">
    <location>
        <begin position="2250"/>
        <end position="2277"/>
    </location>
</feature>
<feature type="disulfide bond" evidence="5">
    <location>
        <begin position="1664"/>
        <end position="1691"/>
    </location>
</feature>
<feature type="disulfide bond" evidence="5">
    <location>
        <begin position="2818"/>
        <end position="2845"/>
    </location>
</feature>
<feature type="disulfide bond" evidence="5">
    <location>
        <begin position="1752"/>
        <end position="1779"/>
    </location>
</feature>
<feature type="domain" description="Sushi" evidence="6">
    <location>
        <begin position="479"/>
        <end position="546"/>
    </location>
</feature>
<feature type="domain" description="Sushi" evidence="6">
    <location>
        <begin position="2127"/>
        <end position="2187"/>
    </location>
</feature>
<feature type="domain" description="Sushi" evidence="6">
    <location>
        <begin position="1961"/>
        <end position="2021"/>
    </location>
</feature>
<comment type="caution">
    <text evidence="7">The sequence shown here is derived from an EMBL/GenBank/DDBJ whole genome shotgun (WGS) entry which is preliminary data.</text>
</comment>
<dbReference type="InterPro" id="IPR051503">
    <property type="entry name" value="ComplSys_Reg/VirEntry_Med"/>
</dbReference>
<evidence type="ECO:0000313" key="8">
    <source>
        <dbReference type="Proteomes" id="UP000663881"/>
    </source>
</evidence>
<evidence type="ECO:0000259" key="6">
    <source>
        <dbReference type="PROSITE" id="PS50923"/>
    </source>
</evidence>
<feature type="domain" description="Sushi" evidence="6">
    <location>
        <begin position="161"/>
        <end position="235"/>
    </location>
</feature>
<feature type="domain" description="Sushi" evidence="6">
    <location>
        <begin position="2213"/>
        <end position="2279"/>
    </location>
</feature>
<keyword evidence="4 5" id="KW-1015">Disulfide bond</keyword>
<feature type="domain" description="Sushi" evidence="6">
    <location>
        <begin position="1879"/>
        <end position="1945"/>
    </location>
</feature>
<comment type="caution">
    <text evidence="5">Lacks conserved residue(s) required for the propagation of feature annotation.</text>
</comment>
<name>A0A818H393_9BILA</name>
<gene>
    <name evidence="7" type="ORF">OKA104_LOCUS1363</name>
</gene>
<feature type="disulfide bond" evidence="5">
    <location>
        <begin position="899"/>
        <end position="926"/>
    </location>
</feature>
<feature type="domain" description="Sushi" evidence="6">
    <location>
        <begin position="2444"/>
        <end position="2518"/>
    </location>
</feature>
<feature type="domain" description="Sushi" evidence="6">
    <location>
        <begin position="2613"/>
        <end position="2687"/>
    </location>
</feature>
<evidence type="ECO:0000256" key="4">
    <source>
        <dbReference type="ARBA" id="ARBA00023157"/>
    </source>
</evidence>
<evidence type="ECO:0000313" key="7">
    <source>
        <dbReference type="EMBL" id="CAF3498564.1"/>
    </source>
</evidence>
<accession>A0A818H393</accession>
<feature type="domain" description="Sushi" evidence="6">
    <location>
        <begin position="2767"/>
        <end position="2847"/>
    </location>
</feature>
<dbReference type="EMBL" id="CAJOAY010000032">
    <property type="protein sequence ID" value="CAF3498564.1"/>
    <property type="molecule type" value="Genomic_DNA"/>
</dbReference>
<dbReference type="Proteomes" id="UP000663881">
    <property type="component" value="Unassembled WGS sequence"/>
</dbReference>
<dbReference type="SMART" id="SM00032">
    <property type="entry name" value="CCP"/>
    <property type="match status" value="36"/>
</dbReference>
<evidence type="ECO:0000256" key="5">
    <source>
        <dbReference type="PROSITE-ProRule" id="PRU00302"/>
    </source>
</evidence>
<feature type="disulfide bond" evidence="5">
    <location>
        <begin position="714"/>
        <end position="741"/>
    </location>
</feature>
<feature type="disulfide bond" evidence="5">
    <location>
        <begin position="1992"/>
        <end position="2019"/>
    </location>
</feature>
<feature type="domain" description="Sushi" evidence="6">
    <location>
        <begin position="1715"/>
        <end position="1781"/>
    </location>
</feature>
<dbReference type="Gene3D" id="2.10.70.10">
    <property type="entry name" value="Complement Module, domain 1"/>
    <property type="match status" value="27"/>
</dbReference>
<evidence type="ECO:0000256" key="1">
    <source>
        <dbReference type="ARBA" id="ARBA00004328"/>
    </source>
</evidence>
<proteinExistence type="predicted"/>
<feature type="disulfide bond" evidence="5">
    <location>
        <begin position="1828"/>
        <end position="1855"/>
    </location>
</feature>
<feature type="domain" description="Sushi" evidence="6">
    <location>
        <begin position="1550"/>
        <end position="1617"/>
    </location>
</feature>
<dbReference type="Pfam" id="PF00084">
    <property type="entry name" value="Sushi"/>
    <property type="match status" value="22"/>
</dbReference>